<keyword evidence="1" id="KW-0808">Transferase</keyword>
<evidence type="ECO:0000313" key="1">
    <source>
        <dbReference type="EMBL" id="OOF69926.1"/>
    </source>
</evidence>
<sequence>MDIIKFLKKILNKDILGITPIGGMTNSNFLVSSKNEKYVVRLPKKLTSIMINREYEKFNSSVMSQNGYNVETLYFNHKTGIKITRYLEKSIVLNHTDIQKNKNLELIAKRLYNLHTSNIKLANVFDIKLEFNKYLSLLKDKSNFYKFNDTIDKIVCFFYKVIDCLDYKYKKLPLVPCHNDLVPENILISDNKTYFIDWEYSGMNYPLFDISALFLESNLDYFQQKDFLR</sequence>
<dbReference type="Pfam" id="PF01633">
    <property type="entry name" value="Choline_kinase"/>
    <property type="match status" value="1"/>
</dbReference>
<dbReference type="Proteomes" id="UP000188820">
    <property type="component" value="Unassembled WGS sequence"/>
</dbReference>
<dbReference type="RefSeq" id="WP_077463115.1">
    <property type="nucleotide sequence ID" value="NZ_MLAA01000021.1"/>
</dbReference>
<dbReference type="CDD" id="cd05151">
    <property type="entry name" value="ChoK-like"/>
    <property type="match status" value="1"/>
</dbReference>
<dbReference type="SUPFAM" id="SSF56112">
    <property type="entry name" value="Protein kinase-like (PK-like)"/>
    <property type="match status" value="1"/>
</dbReference>
<comment type="caution">
    <text evidence="1">The sequence shown here is derived from an EMBL/GenBank/DDBJ whole genome shotgun (WGS) entry which is preliminary data.</text>
</comment>
<dbReference type="EMBL" id="MLAA01000021">
    <property type="protein sequence ID" value="OOF69926.1"/>
    <property type="molecule type" value="Genomic_DNA"/>
</dbReference>
<dbReference type="InterPro" id="IPR011009">
    <property type="entry name" value="Kinase-like_dom_sf"/>
</dbReference>
<reference evidence="1 2" key="1">
    <citation type="submission" date="2016-10" db="EMBL/GenBank/DDBJ databases">
        <title>Rodentibacter gen. nov. and new species.</title>
        <authorList>
            <person name="Christensen H."/>
        </authorList>
    </citation>
    <scope>NUCLEOTIDE SEQUENCE [LARGE SCALE GENOMIC DNA]</scope>
    <source>
        <strain evidence="1 2">1998236014</strain>
    </source>
</reference>
<keyword evidence="2" id="KW-1185">Reference proteome</keyword>
<dbReference type="PANTHER" id="PTHR22603">
    <property type="entry name" value="CHOLINE/ETHANOALAMINE KINASE"/>
    <property type="match status" value="1"/>
</dbReference>
<protein>
    <submittedName>
        <fullName evidence="1">Choline kinase</fullName>
    </submittedName>
</protein>
<dbReference type="PANTHER" id="PTHR22603:SF66">
    <property type="entry name" value="ETHANOLAMINE KINASE"/>
    <property type="match status" value="1"/>
</dbReference>
<accession>A0ABX3L0S5</accession>
<organism evidence="1 2">
    <name type="scientific">Rodentibacter caecimuris</name>
    <dbReference type="NCBI Taxonomy" id="1796644"/>
    <lineage>
        <taxon>Bacteria</taxon>
        <taxon>Pseudomonadati</taxon>
        <taxon>Pseudomonadota</taxon>
        <taxon>Gammaproteobacteria</taxon>
        <taxon>Pasteurellales</taxon>
        <taxon>Pasteurellaceae</taxon>
        <taxon>Rodentibacter</taxon>
    </lineage>
</organism>
<name>A0ABX3L0S5_9PAST</name>
<dbReference type="Gene3D" id="3.30.200.20">
    <property type="entry name" value="Phosphorylase Kinase, domain 1"/>
    <property type="match status" value="1"/>
</dbReference>
<gene>
    <name evidence="1" type="ORF">BKG89_05160</name>
</gene>
<feature type="non-terminal residue" evidence="1">
    <location>
        <position position="229"/>
    </location>
</feature>
<evidence type="ECO:0000313" key="2">
    <source>
        <dbReference type="Proteomes" id="UP000188820"/>
    </source>
</evidence>
<dbReference type="GO" id="GO:0016301">
    <property type="term" value="F:kinase activity"/>
    <property type="evidence" value="ECO:0007669"/>
    <property type="project" value="UniProtKB-KW"/>
</dbReference>
<keyword evidence="1" id="KW-0418">Kinase</keyword>
<dbReference type="Gene3D" id="3.90.1200.10">
    <property type="match status" value="1"/>
</dbReference>
<proteinExistence type="predicted"/>